<organism evidence="1 2">
    <name type="scientific">Teladorsagia circumcincta</name>
    <name type="common">Brown stomach worm</name>
    <name type="synonym">Ostertagia circumcincta</name>
    <dbReference type="NCBI Taxonomy" id="45464"/>
    <lineage>
        <taxon>Eukaryota</taxon>
        <taxon>Metazoa</taxon>
        <taxon>Ecdysozoa</taxon>
        <taxon>Nematoda</taxon>
        <taxon>Chromadorea</taxon>
        <taxon>Rhabditida</taxon>
        <taxon>Rhabditina</taxon>
        <taxon>Rhabditomorpha</taxon>
        <taxon>Strongyloidea</taxon>
        <taxon>Trichostrongylidae</taxon>
        <taxon>Teladorsagia</taxon>
    </lineage>
</organism>
<proteinExistence type="predicted"/>
<gene>
    <name evidence="1" type="ORF">TELCIR_24578</name>
</gene>
<protein>
    <recommendedName>
        <fullName evidence="3">Endonuclease/exonuclease/phosphatase domain-containing protein</fullName>
    </recommendedName>
</protein>
<dbReference type="Gene3D" id="3.60.10.10">
    <property type="entry name" value="Endonuclease/exonuclease/phosphatase"/>
    <property type="match status" value="1"/>
</dbReference>
<accession>A0A2G9T7X8</accession>
<dbReference type="SUPFAM" id="SSF56219">
    <property type="entry name" value="DNase I-like"/>
    <property type="match status" value="1"/>
</dbReference>
<evidence type="ECO:0008006" key="3">
    <source>
        <dbReference type="Google" id="ProtNLM"/>
    </source>
</evidence>
<feature type="non-terminal residue" evidence="1">
    <location>
        <position position="172"/>
    </location>
</feature>
<feature type="non-terminal residue" evidence="1">
    <location>
        <position position="1"/>
    </location>
</feature>
<reference evidence="1 2" key="1">
    <citation type="submission" date="2015-09" db="EMBL/GenBank/DDBJ databases">
        <title>Draft genome of the parasitic nematode Teladorsagia circumcincta isolate WARC Sus (inbred).</title>
        <authorList>
            <person name="Mitreva M."/>
        </authorList>
    </citation>
    <scope>NUCLEOTIDE SEQUENCE [LARGE SCALE GENOMIC DNA]</scope>
    <source>
        <strain evidence="1 2">S</strain>
    </source>
</reference>
<sequence length="172" mass="18811">ECQQATQLSTLIEETQRISYHVIGLSETKRKESLSCTWNDGTAIFLGARESGSTSGGIGFIVAPGFAKYVTNVTFHSHRFGVLTATLTKDISISIIQVYAPMCDSSEEQHENFNDDLGELIRSQKSSCVVVSGDFNARIGSRRQGERFIGPNSAEPRNAAGETLANFCEIFH</sequence>
<keyword evidence="2" id="KW-1185">Reference proteome</keyword>
<evidence type="ECO:0000313" key="1">
    <source>
        <dbReference type="EMBL" id="PIO54067.1"/>
    </source>
</evidence>
<dbReference type="EMBL" id="KZ402174">
    <property type="protein sequence ID" value="PIO54067.1"/>
    <property type="molecule type" value="Genomic_DNA"/>
</dbReference>
<evidence type="ECO:0000313" key="2">
    <source>
        <dbReference type="Proteomes" id="UP000230423"/>
    </source>
</evidence>
<name>A0A2G9T7X8_TELCI</name>
<dbReference type="InterPro" id="IPR036691">
    <property type="entry name" value="Endo/exonu/phosph_ase_sf"/>
</dbReference>
<dbReference type="OrthoDB" id="5854880at2759"/>
<dbReference type="Proteomes" id="UP000230423">
    <property type="component" value="Unassembled WGS sequence"/>
</dbReference>
<dbReference type="AlphaFoldDB" id="A0A2G9T7X8"/>